<gene>
    <name evidence="3" type="ORF">JN10_0694</name>
</gene>
<dbReference type="AlphaFoldDB" id="A0A562UTY4"/>
<dbReference type="InterPro" id="IPR005804">
    <property type="entry name" value="FA_desaturase_dom"/>
</dbReference>
<protein>
    <submittedName>
        <fullName evidence="3">Beta-carotene ketolase (CrtW type)</fullName>
    </submittedName>
</protein>
<keyword evidence="1" id="KW-0812">Transmembrane</keyword>
<accession>A0A562UTY4</accession>
<evidence type="ECO:0000256" key="1">
    <source>
        <dbReference type="SAM" id="Phobius"/>
    </source>
</evidence>
<dbReference type="GO" id="GO:0006629">
    <property type="term" value="P:lipid metabolic process"/>
    <property type="evidence" value="ECO:0007669"/>
    <property type="project" value="InterPro"/>
</dbReference>
<organism evidence="3 4">
    <name type="scientific">Altererythrobacter ishigakiensis</name>
    <dbReference type="NCBI Taxonomy" id="476157"/>
    <lineage>
        <taxon>Bacteria</taxon>
        <taxon>Pseudomonadati</taxon>
        <taxon>Pseudomonadota</taxon>
        <taxon>Alphaproteobacteria</taxon>
        <taxon>Sphingomonadales</taxon>
        <taxon>Erythrobacteraceae</taxon>
        <taxon>Altererythrobacter</taxon>
    </lineage>
</organism>
<feature type="transmembrane region" description="Helical" evidence="1">
    <location>
        <begin position="86"/>
        <end position="106"/>
    </location>
</feature>
<feature type="domain" description="Fatty acid desaturase" evidence="2">
    <location>
        <begin position="156"/>
        <end position="250"/>
    </location>
</feature>
<evidence type="ECO:0000313" key="3">
    <source>
        <dbReference type="EMBL" id="TWJ09071.1"/>
    </source>
</evidence>
<keyword evidence="1" id="KW-0472">Membrane</keyword>
<feature type="transmembrane region" description="Helical" evidence="1">
    <location>
        <begin position="52"/>
        <end position="74"/>
    </location>
</feature>
<reference evidence="3 4" key="1">
    <citation type="submission" date="2019-07" db="EMBL/GenBank/DDBJ databases">
        <title>Genomic Encyclopedia of Archaeal and Bacterial Type Strains, Phase II (KMG-II): from individual species to whole genera.</title>
        <authorList>
            <person name="Goeker M."/>
        </authorList>
    </citation>
    <scope>NUCLEOTIDE SEQUENCE [LARGE SCALE GENOMIC DNA]</scope>
    <source>
        <strain evidence="3 4">ATCC BAA-2084</strain>
    </source>
</reference>
<sequence length="255" mass="29175">MPYRASTVSHPMKLPSRNSQRLLGLVLAALIAGSWLGIHFYAMFVFELSWQAWPQVLLMATLQCWLSVGVFIVCHDAMHGSLAPGWQRVNSALGAILLFLYAGFAWRKIRDAHFAHHKHTGKDGDPDFDTANPTHFWAWYWTFFKRYFGWQSLLYVHMVVGIYLFVFGIPFMQIFLLYGAPALLSSLQLFYFGTYRPHRHLGESFADGHNARSDNFSTLASLASCFHFGYHLEHHRRPDVPWWALPGARRAGVAA</sequence>
<dbReference type="EMBL" id="VLLK01000001">
    <property type="protein sequence ID" value="TWJ09071.1"/>
    <property type="molecule type" value="Genomic_DNA"/>
</dbReference>
<feature type="domain" description="Fatty acid desaturase" evidence="2">
    <location>
        <begin position="49"/>
        <end position="150"/>
    </location>
</feature>
<keyword evidence="4" id="KW-1185">Reference proteome</keyword>
<feature type="transmembrane region" description="Helical" evidence="1">
    <location>
        <begin position="154"/>
        <end position="178"/>
    </location>
</feature>
<dbReference type="Proteomes" id="UP000320547">
    <property type="component" value="Unassembled WGS sequence"/>
</dbReference>
<dbReference type="Pfam" id="PF00487">
    <property type="entry name" value="FA_desaturase"/>
    <property type="match status" value="2"/>
</dbReference>
<evidence type="ECO:0000313" key="4">
    <source>
        <dbReference type="Proteomes" id="UP000320547"/>
    </source>
</evidence>
<feature type="transmembrane region" description="Helical" evidence="1">
    <location>
        <begin position="22"/>
        <end position="46"/>
    </location>
</feature>
<keyword evidence="1" id="KW-1133">Transmembrane helix</keyword>
<name>A0A562UTY4_9SPHN</name>
<comment type="caution">
    <text evidence="3">The sequence shown here is derived from an EMBL/GenBank/DDBJ whole genome shotgun (WGS) entry which is preliminary data.</text>
</comment>
<evidence type="ECO:0000259" key="2">
    <source>
        <dbReference type="Pfam" id="PF00487"/>
    </source>
</evidence>
<dbReference type="STRING" id="476157.GCA_001663155_00050"/>
<proteinExistence type="predicted"/>